<keyword evidence="2" id="KW-1185">Reference proteome</keyword>
<dbReference type="Proteomes" id="UP000799755">
    <property type="component" value="Unassembled WGS sequence"/>
</dbReference>
<accession>A0ACB6QGY3</accession>
<dbReference type="EMBL" id="MU003526">
    <property type="protein sequence ID" value="KAF2466142.1"/>
    <property type="molecule type" value="Genomic_DNA"/>
</dbReference>
<evidence type="ECO:0000313" key="2">
    <source>
        <dbReference type="Proteomes" id="UP000799755"/>
    </source>
</evidence>
<evidence type="ECO:0000313" key="1">
    <source>
        <dbReference type="EMBL" id="KAF2466142.1"/>
    </source>
</evidence>
<organism evidence="1 2">
    <name type="scientific">Lindgomyces ingoldianus</name>
    <dbReference type="NCBI Taxonomy" id="673940"/>
    <lineage>
        <taxon>Eukaryota</taxon>
        <taxon>Fungi</taxon>
        <taxon>Dikarya</taxon>
        <taxon>Ascomycota</taxon>
        <taxon>Pezizomycotina</taxon>
        <taxon>Dothideomycetes</taxon>
        <taxon>Pleosporomycetidae</taxon>
        <taxon>Pleosporales</taxon>
        <taxon>Lindgomycetaceae</taxon>
        <taxon>Lindgomyces</taxon>
    </lineage>
</organism>
<protein>
    <submittedName>
        <fullName evidence="1">O-methyltransferase</fullName>
    </submittedName>
</protein>
<sequence length="417" mass="47251">MSSLRKLAQMISAIADQLEQHKESCGSDGRTESKEWLQTLPKELGQSRLDLIDAIQDLKTQVQSTESCLEDLLFSYANTTSLHIIYALRLPQYIPVTECASYSSIAESCGVNEAVLRRLFHYAMTNRLFTEPKPGYVAHTPMSRLLLSDSDAFDALGMTLEEMMPASHELLAAINKYPKSVEPNETAYNIAHDTNLPLYQFLAKNPERARRFGAGMKYFTRGDHTDLKHVLEAFPWKDYDRDNVLMVDVGGGHGVVTAKIADATSKIRFIVQDLAQAVEVGRSSLPPILKSRVEFMTHDFFQDQVVKHADIYFFRWIMHNWSDKYCLQILRSLTPAMKPRAKVLLYEHVLPDVPNDKPSQKGGMYLDMVMLGCCNGCVRTEKDWQKLFLDADANFTLEGIRRVPGSSLSLIEATWKE</sequence>
<gene>
    <name evidence="1" type="ORF">BDR25DRAFT_238066</name>
</gene>
<proteinExistence type="predicted"/>
<name>A0ACB6QGY3_9PLEO</name>
<comment type="caution">
    <text evidence="1">The sequence shown here is derived from an EMBL/GenBank/DDBJ whole genome shotgun (WGS) entry which is preliminary data.</text>
</comment>
<reference evidence="1" key="1">
    <citation type="journal article" date="2020" name="Stud. Mycol.">
        <title>101 Dothideomycetes genomes: a test case for predicting lifestyles and emergence of pathogens.</title>
        <authorList>
            <person name="Haridas S."/>
            <person name="Albert R."/>
            <person name="Binder M."/>
            <person name="Bloem J."/>
            <person name="Labutti K."/>
            <person name="Salamov A."/>
            <person name="Andreopoulos B."/>
            <person name="Baker S."/>
            <person name="Barry K."/>
            <person name="Bills G."/>
            <person name="Bluhm B."/>
            <person name="Cannon C."/>
            <person name="Castanera R."/>
            <person name="Culley D."/>
            <person name="Daum C."/>
            <person name="Ezra D."/>
            <person name="Gonzalez J."/>
            <person name="Henrissat B."/>
            <person name="Kuo A."/>
            <person name="Liang C."/>
            <person name="Lipzen A."/>
            <person name="Lutzoni F."/>
            <person name="Magnuson J."/>
            <person name="Mondo S."/>
            <person name="Nolan M."/>
            <person name="Ohm R."/>
            <person name="Pangilinan J."/>
            <person name="Park H.-J."/>
            <person name="Ramirez L."/>
            <person name="Alfaro M."/>
            <person name="Sun H."/>
            <person name="Tritt A."/>
            <person name="Yoshinaga Y."/>
            <person name="Zwiers L.-H."/>
            <person name="Turgeon B."/>
            <person name="Goodwin S."/>
            <person name="Spatafora J."/>
            <person name="Crous P."/>
            <person name="Grigoriev I."/>
        </authorList>
    </citation>
    <scope>NUCLEOTIDE SEQUENCE</scope>
    <source>
        <strain evidence="1">ATCC 200398</strain>
    </source>
</reference>